<protein>
    <recommendedName>
        <fullName evidence="5">DUF465 domain-containing protein</fullName>
    </recommendedName>
</protein>
<name>A0A840I3R0_9PROT</name>
<feature type="compositionally biased region" description="Basic and acidic residues" evidence="2">
    <location>
        <begin position="1"/>
        <end position="20"/>
    </location>
</feature>
<dbReference type="Pfam" id="PF04325">
    <property type="entry name" value="DUF465"/>
    <property type="match status" value="1"/>
</dbReference>
<dbReference type="Gene3D" id="6.10.280.50">
    <property type="match status" value="1"/>
</dbReference>
<dbReference type="EMBL" id="JACHOB010000004">
    <property type="protein sequence ID" value="MBB4659417.1"/>
    <property type="molecule type" value="Genomic_DNA"/>
</dbReference>
<sequence>MTRDKPPHLTAIDGDRKDEEGLPVEDVEEGTKAANDEAIRMRIRRLEEEHRDLDQAIATMEERMPYDRLTIQRLKKRKLALKDQISELHEQILPDIIA</sequence>
<dbReference type="RefSeq" id="WP_221400980.1">
    <property type="nucleotide sequence ID" value="NZ_JACHOB010000004.1"/>
</dbReference>
<reference evidence="3 4" key="1">
    <citation type="submission" date="2020-08" db="EMBL/GenBank/DDBJ databases">
        <title>Genomic Encyclopedia of Type Strains, Phase IV (KMG-IV): sequencing the most valuable type-strain genomes for metagenomic binning, comparative biology and taxonomic classification.</title>
        <authorList>
            <person name="Goeker M."/>
        </authorList>
    </citation>
    <scope>NUCLEOTIDE SEQUENCE [LARGE SCALE GENOMIC DNA]</scope>
    <source>
        <strain evidence="3 4">DSM 102850</strain>
    </source>
</reference>
<keyword evidence="4" id="KW-1185">Reference proteome</keyword>
<keyword evidence="1" id="KW-0175">Coiled coil</keyword>
<gene>
    <name evidence="3" type="ORF">GGQ59_001954</name>
</gene>
<evidence type="ECO:0000313" key="3">
    <source>
        <dbReference type="EMBL" id="MBB4659417.1"/>
    </source>
</evidence>
<comment type="caution">
    <text evidence="3">The sequence shown here is derived from an EMBL/GenBank/DDBJ whole genome shotgun (WGS) entry which is preliminary data.</text>
</comment>
<accession>A0A840I3R0</accession>
<dbReference type="AlphaFoldDB" id="A0A840I3R0"/>
<dbReference type="Proteomes" id="UP000563524">
    <property type="component" value="Unassembled WGS sequence"/>
</dbReference>
<evidence type="ECO:0000313" key="4">
    <source>
        <dbReference type="Proteomes" id="UP000563524"/>
    </source>
</evidence>
<dbReference type="InterPro" id="IPR007420">
    <property type="entry name" value="DUF465"/>
</dbReference>
<proteinExistence type="predicted"/>
<dbReference type="InterPro" id="IPR038444">
    <property type="entry name" value="DUF465_sf"/>
</dbReference>
<feature type="region of interest" description="Disordered" evidence="2">
    <location>
        <begin position="1"/>
        <end position="33"/>
    </location>
</feature>
<evidence type="ECO:0000256" key="1">
    <source>
        <dbReference type="SAM" id="Coils"/>
    </source>
</evidence>
<evidence type="ECO:0008006" key="5">
    <source>
        <dbReference type="Google" id="ProtNLM"/>
    </source>
</evidence>
<feature type="coiled-coil region" evidence="1">
    <location>
        <begin position="36"/>
        <end position="91"/>
    </location>
</feature>
<evidence type="ECO:0000256" key="2">
    <source>
        <dbReference type="SAM" id="MobiDB-lite"/>
    </source>
</evidence>
<organism evidence="3 4">
    <name type="scientific">Parvularcula dongshanensis</name>
    <dbReference type="NCBI Taxonomy" id="1173995"/>
    <lineage>
        <taxon>Bacteria</taxon>
        <taxon>Pseudomonadati</taxon>
        <taxon>Pseudomonadota</taxon>
        <taxon>Alphaproteobacteria</taxon>
        <taxon>Parvularculales</taxon>
        <taxon>Parvularculaceae</taxon>
        <taxon>Parvularcula</taxon>
    </lineage>
</organism>